<dbReference type="PANTHER" id="PTHR43649">
    <property type="entry name" value="ARABINOSE-BINDING PROTEIN-RELATED"/>
    <property type="match status" value="1"/>
</dbReference>
<keyword evidence="1" id="KW-1003">Cell membrane</keyword>
<dbReference type="PROSITE" id="PS51257">
    <property type="entry name" value="PROKAR_LIPOPROTEIN"/>
    <property type="match status" value="1"/>
</dbReference>
<feature type="signal peptide" evidence="7">
    <location>
        <begin position="1"/>
        <end position="28"/>
    </location>
</feature>
<dbReference type="RefSeq" id="WP_209972690.1">
    <property type="nucleotide sequence ID" value="NZ_JAGGLB010000011.1"/>
</dbReference>
<comment type="caution">
    <text evidence="8">The sequence shown here is derived from an EMBL/GenBank/DDBJ whole genome shotgun (WGS) entry which is preliminary data.</text>
</comment>
<sequence length="536" mass="60514">MKRKRKTMLIVMVSLLLLVAACSKSNNSGDNSKVEGNDVKQKGTASPDAEKYPKSMTYWVSKASSTLTNNSEVAMYKEMEKITGTKVEFQHPPEGHDADQFNLMMVSGKLPDVIFHTWSSSFPDKSISEGKILRLNELIEEHAPNLAKLFKERPYIKRDVMSADGNIFVFPLLGDDPRLTVFNGPMLRGDWLEKLNLQVPTTLDEWEKVLIAFRDGDPNGNQLKDEIPFHYNVGNMEYSFAFIGAFGITYSFFQDNGKVKFGPYEPQYKDFLTLMNKWYKDGLIDKDYMTVDAKLQDAKVTGNQLGSFTGWLGGNLGKYMNLMKDQDPKFKLVGAPFPTIEKDGKAVANHDPIFYGQGAAITTSAKDPEKIAAWLDYAYGEEGHLLYNFGIEGESYTMVDGKPTFTDLIMKNPKGLTVGEALSEYSVMGSFGPFEFDADGYSQYNTLVEQKEAQAQWTKADFSKLMPTIYMTAEEQARYSVIMTDLETYRVEMTNKFIIGAESLDKFDEYIATLKRMNIEEAIQIQQAAYDRSQAN</sequence>
<evidence type="ECO:0000256" key="1">
    <source>
        <dbReference type="ARBA" id="ARBA00022475"/>
    </source>
</evidence>
<evidence type="ECO:0000313" key="9">
    <source>
        <dbReference type="Proteomes" id="UP001519287"/>
    </source>
</evidence>
<evidence type="ECO:0000256" key="7">
    <source>
        <dbReference type="SAM" id="SignalP"/>
    </source>
</evidence>
<dbReference type="PANTHER" id="PTHR43649:SF33">
    <property type="entry name" value="POLYGALACTURONAN_RHAMNOGALACTURONAN-BINDING PROTEIN YTCQ"/>
    <property type="match status" value="1"/>
</dbReference>
<dbReference type="InterPro" id="IPR006059">
    <property type="entry name" value="SBP"/>
</dbReference>
<feature type="region of interest" description="Disordered" evidence="6">
    <location>
        <begin position="27"/>
        <end position="50"/>
    </location>
</feature>
<evidence type="ECO:0000256" key="6">
    <source>
        <dbReference type="SAM" id="MobiDB-lite"/>
    </source>
</evidence>
<organism evidence="8 9">
    <name type="scientific">Paenibacillus eucommiae</name>
    <dbReference type="NCBI Taxonomy" id="1355755"/>
    <lineage>
        <taxon>Bacteria</taxon>
        <taxon>Bacillati</taxon>
        <taxon>Bacillota</taxon>
        <taxon>Bacilli</taxon>
        <taxon>Bacillales</taxon>
        <taxon>Paenibacillaceae</taxon>
        <taxon>Paenibacillus</taxon>
    </lineage>
</organism>
<dbReference type="Pfam" id="PF01547">
    <property type="entry name" value="SBP_bac_1"/>
    <property type="match status" value="1"/>
</dbReference>
<evidence type="ECO:0000256" key="4">
    <source>
        <dbReference type="ARBA" id="ARBA00023139"/>
    </source>
</evidence>
<feature type="compositionally biased region" description="Basic and acidic residues" evidence="6">
    <location>
        <begin position="32"/>
        <end position="41"/>
    </location>
</feature>
<protein>
    <submittedName>
        <fullName evidence="8">Aldouronate transport system substrate-binding protein</fullName>
    </submittedName>
</protein>
<evidence type="ECO:0000256" key="3">
    <source>
        <dbReference type="ARBA" id="ARBA00023136"/>
    </source>
</evidence>
<evidence type="ECO:0000313" key="8">
    <source>
        <dbReference type="EMBL" id="MBP1991971.1"/>
    </source>
</evidence>
<keyword evidence="9" id="KW-1185">Reference proteome</keyword>
<proteinExistence type="predicted"/>
<evidence type="ECO:0000256" key="5">
    <source>
        <dbReference type="ARBA" id="ARBA00023288"/>
    </source>
</evidence>
<feature type="chain" id="PRO_5047053515" evidence="7">
    <location>
        <begin position="29"/>
        <end position="536"/>
    </location>
</feature>
<dbReference type="Gene3D" id="3.40.190.10">
    <property type="entry name" value="Periplasmic binding protein-like II"/>
    <property type="match status" value="2"/>
</dbReference>
<reference evidence="8 9" key="1">
    <citation type="submission" date="2021-03" db="EMBL/GenBank/DDBJ databases">
        <title>Genomic Encyclopedia of Type Strains, Phase IV (KMG-IV): sequencing the most valuable type-strain genomes for metagenomic binning, comparative biology and taxonomic classification.</title>
        <authorList>
            <person name="Goeker M."/>
        </authorList>
    </citation>
    <scope>NUCLEOTIDE SEQUENCE [LARGE SCALE GENOMIC DNA]</scope>
    <source>
        <strain evidence="8 9">DSM 26048</strain>
    </source>
</reference>
<gene>
    <name evidence="8" type="ORF">J2Z66_003579</name>
</gene>
<dbReference type="EMBL" id="JAGGLB010000011">
    <property type="protein sequence ID" value="MBP1991971.1"/>
    <property type="molecule type" value="Genomic_DNA"/>
</dbReference>
<evidence type="ECO:0000256" key="2">
    <source>
        <dbReference type="ARBA" id="ARBA00022729"/>
    </source>
</evidence>
<keyword evidence="2 7" id="KW-0732">Signal</keyword>
<keyword evidence="5" id="KW-0449">Lipoprotein</keyword>
<name>A0ABS4IWJ6_9BACL</name>
<keyword evidence="4" id="KW-0564">Palmitate</keyword>
<dbReference type="InterPro" id="IPR050490">
    <property type="entry name" value="Bact_solute-bd_prot1"/>
</dbReference>
<dbReference type="SUPFAM" id="SSF53850">
    <property type="entry name" value="Periplasmic binding protein-like II"/>
    <property type="match status" value="1"/>
</dbReference>
<accession>A0ABS4IWJ6</accession>
<dbReference type="Proteomes" id="UP001519287">
    <property type="component" value="Unassembled WGS sequence"/>
</dbReference>
<keyword evidence="3" id="KW-0472">Membrane</keyword>